<organism evidence="1 2">
    <name type="scientific">Giardia muris</name>
    <dbReference type="NCBI Taxonomy" id="5742"/>
    <lineage>
        <taxon>Eukaryota</taxon>
        <taxon>Metamonada</taxon>
        <taxon>Diplomonadida</taxon>
        <taxon>Hexamitidae</taxon>
        <taxon>Giardiinae</taxon>
        <taxon>Giardia</taxon>
    </lineage>
</organism>
<protein>
    <submittedName>
        <fullName evidence="1">Uncharacterized protein</fullName>
    </submittedName>
</protein>
<dbReference type="VEuPathDB" id="GiardiaDB:GMRT_10590"/>
<sequence length="591" mass="63440">MQTLDERIASALNTSADFLEAFNSRLNAPPREQPITNERDRSARLSTLSLAPTSCVIDVQPEEVSPVIPTAETLVLTTKDREDIKASLQSDVNFHALLKDPTRASDLIVRILTDRSAMKAVTDALTAIPRPNVHHISDLDLQRCLLDPGSGETLSVAAAHFFNVESRIFVSIICLISGLTQRYLSVILHRTSTVSGRCWVNDLPDTHHLLSTPDLKLVAIHPLLSLPTAFGAYDDLVLYGFSTGEVTIFSLRSTSDAWTLPCRSLSKAVLPFVKGKLASSHTPLLELPTEASYNTPVQLITGLGFVDSESDGTRTALKAMVLFGSGCLLMMTISLGARVVNGRLVPAHASVTPASAEEYSRQLKLPYDKLAIFMTDVTVAHRCVTSRAQDLDPTLGTSPFILSGHVVGTVLIQSSADLIPGYRAERAASYLQSVLFTNCAPFSGPVVAIRSAWSSQCCTDAEILVVAGDITGGLSAWLVRQLNCPAGLPLLAVSTTGTDLEEFYSWCGKIQCSEALCDLLLIGNQVMCLTTSGQVLSFRVTSRGFVEASTSSPQTNLGALTTLASASWAVTNGDPQPILTARGSVIRIDQL</sequence>
<evidence type="ECO:0000313" key="2">
    <source>
        <dbReference type="Proteomes" id="UP000315496"/>
    </source>
</evidence>
<reference evidence="1 2" key="1">
    <citation type="submission" date="2019-05" db="EMBL/GenBank/DDBJ databases">
        <title>The compact genome of Giardia muris reveals important steps in the evolution of intestinal protozoan parasites.</title>
        <authorList>
            <person name="Xu F."/>
            <person name="Jimenez-Gonzalez A."/>
            <person name="Einarsson E."/>
            <person name="Astvaldsson A."/>
            <person name="Peirasmaki D."/>
            <person name="Eckmann L."/>
            <person name="Andersson J.O."/>
            <person name="Svard S.G."/>
            <person name="Jerlstrom-Hultqvist J."/>
        </authorList>
    </citation>
    <scope>NUCLEOTIDE SEQUENCE [LARGE SCALE GENOMIC DNA]</scope>
    <source>
        <strain evidence="1 2">Roberts-Thomson</strain>
    </source>
</reference>
<proteinExistence type="predicted"/>
<dbReference type="Proteomes" id="UP000315496">
    <property type="component" value="Chromosome 4"/>
</dbReference>
<dbReference type="EMBL" id="VDLU01000004">
    <property type="protein sequence ID" value="TNJ26831.1"/>
    <property type="molecule type" value="Genomic_DNA"/>
</dbReference>
<gene>
    <name evidence="1" type="ORF">GMRT_10590</name>
</gene>
<name>A0A4Z1T345_GIAMU</name>
<dbReference type="OrthoDB" id="10253770at2759"/>
<dbReference type="AlphaFoldDB" id="A0A4Z1T345"/>
<keyword evidence="2" id="KW-1185">Reference proteome</keyword>
<comment type="caution">
    <text evidence="1">The sequence shown here is derived from an EMBL/GenBank/DDBJ whole genome shotgun (WGS) entry which is preliminary data.</text>
</comment>
<evidence type="ECO:0000313" key="1">
    <source>
        <dbReference type="EMBL" id="TNJ26831.1"/>
    </source>
</evidence>
<accession>A0A4Z1T345</accession>